<sequence>MDALAFNPPATGSQLPYLNNAFPGIGSQISPNYGTNLGILDAESYDDGRGALRNRRVEPQLESMLPFGVTRGSRSRPRSELRADSEEQDDGTRRKKKRKVETQNKEEEEEARRKSRGRPRVDTKDETAADRRRTQIRMAQRAYRHRKEITISSLEKQVQDLRSTNEEMNNIFINLYDFAIAKGLLQREPDFGQQLQSATERFLALAKASAGDDNQEEDHEGGARNDQAESGRRPRAQKTSAKKPHEEKPSEPTSAWGGFTVSAESPQEMGIGYKQQNEERTTQSDHQVITRPTEDNASFPFDWMGLQEYRAEVPEIQDYSQDLSLQSQLPLPDTYNYNEFSFARRIHRGAIERAFRLYNSTDPYDLEKFQRLFGFCLLYETKEAIGARLKRVLGRSTKETLQEWRAPFVHVGGAGTYYPLHDVDRELMPKFRTGYSMGPFSPAIAQAQESLEDDMKCILPGFQGEFFDPYDVEGYLRDRGLDIPPAAEFVTAELDLVALSEAPSPKSASSDSSLSKISPQTPHSPIGAILLDTDKDSNALSLDPKKAGNGLTILDPLTQTFPFPSGFTNWEKDSSMKGNNGFIDPIFDSMSGQSARRVGTPDVVISNRRYGNRQTVTINVTTLLEELIKRGVCLGRSPGFKPSDVDAAIIAAVNAGC</sequence>
<keyword evidence="4" id="KW-1185">Reference proteome</keyword>
<dbReference type="SUPFAM" id="SSF57959">
    <property type="entry name" value="Leucine zipper domain"/>
    <property type="match status" value="1"/>
</dbReference>
<dbReference type="GO" id="GO:0003700">
    <property type="term" value="F:DNA-binding transcription factor activity"/>
    <property type="evidence" value="ECO:0007669"/>
    <property type="project" value="InterPro"/>
</dbReference>
<evidence type="ECO:0000256" key="2">
    <source>
        <dbReference type="SAM" id="MobiDB-lite"/>
    </source>
</evidence>
<dbReference type="STRING" id="857342.A0A2T3AYB1"/>
<dbReference type="Gene3D" id="1.20.5.170">
    <property type="match status" value="1"/>
</dbReference>
<dbReference type="OrthoDB" id="3555317at2759"/>
<protein>
    <recommendedName>
        <fullName evidence="5">BZIP domain-containing protein</fullName>
    </recommendedName>
</protein>
<evidence type="ECO:0008006" key="5">
    <source>
        <dbReference type="Google" id="ProtNLM"/>
    </source>
</evidence>
<dbReference type="EMBL" id="KZ679013">
    <property type="protein sequence ID" value="PSS15057.1"/>
    <property type="molecule type" value="Genomic_DNA"/>
</dbReference>
<evidence type="ECO:0000256" key="1">
    <source>
        <dbReference type="SAM" id="Coils"/>
    </source>
</evidence>
<feature type="region of interest" description="Disordered" evidence="2">
    <location>
        <begin position="54"/>
        <end position="136"/>
    </location>
</feature>
<dbReference type="PANTHER" id="PTHR40618:SF1">
    <property type="entry name" value="B-ZIP TRANSCRIPTION FACTOR (EUROFUNG)"/>
    <property type="match status" value="1"/>
</dbReference>
<organism evidence="3 4">
    <name type="scientific">Amorphotheca resinae ATCC 22711</name>
    <dbReference type="NCBI Taxonomy" id="857342"/>
    <lineage>
        <taxon>Eukaryota</taxon>
        <taxon>Fungi</taxon>
        <taxon>Dikarya</taxon>
        <taxon>Ascomycota</taxon>
        <taxon>Pezizomycotina</taxon>
        <taxon>Leotiomycetes</taxon>
        <taxon>Helotiales</taxon>
        <taxon>Amorphothecaceae</taxon>
        <taxon>Amorphotheca</taxon>
    </lineage>
</organism>
<proteinExistence type="predicted"/>
<feature type="region of interest" description="Disordered" evidence="2">
    <location>
        <begin position="206"/>
        <end position="260"/>
    </location>
</feature>
<evidence type="ECO:0000313" key="3">
    <source>
        <dbReference type="EMBL" id="PSS15057.1"/>
    </source>
</evidence>
<dbReference type="GeneID" id="36576325"/>
<keyword evidence="1" id="KW-0175">Coiled coil</keyword>
<dbReference type="PANTHER" id="PTHR40618">
    <property type="entry name" value="B-ZIP TRANSCRIPTION FACTOR (EUROFUNG)-RELATED"/>
    <property type="match status" value="1"/>
</dbReference>
<evidence type="ECO:0000313" key="4">
    <source>
        <dbReference type="Proteomes" id="UP000241818"/>
    </source>
</evidence>
<dbReference type="InterPro" id="IPR046347">
    <property type="entry name" value="bZIP_sf"/>
</dbReference>
<accession>A0A2T3AYB1</accession>
<reference evidence="3 4" key="1">
    <citation type="journal article" date="2018" name="New Phytol.">
        <title>Comparative genomics and transcriptomics depict ericoid mycorrhizal fungi as versatile saprotrophs and plant mutualists.</title>
        <authorList>
            <person name="Martino E."/>
            <person name="Morin E."/>
            <person name="Grelet G.A."/>
            <person name="Kuo A."/>
            <person name="Kohler A."/>
            <person name="Daghino S."/>
            <person name="Barry K.W."/>
            <person name="Cichocki N."/>
            <person name="Clum A."/>
            <person name="Dockter R.B."/>
            <person name="Hainaut M."/>
            <person name="Kuo R.C."/>
            <person name="LaButti K."/>
            <person name="Lindahl B.D."/>
            <person name="Lindquist E.A."/>
            <person name="Lipzen A."/>
            <person name="Khouja H.R."/>
            <person name="Magnuson J."/>
            <person name="Murat C."/>
            <person name="Ohm R.A."/>
            <person name="Singer S.W."/>
            <person name="Spatafora J.W."/>
            <person name="Wang M."/>
            <person name="Veneault-Fourrey C."/>
            <person name="Henrissat B."/>
            <person name="Grigoriev I.V."/>
            <person name="Martin F.M."/>
            <person name="Perotto S."/>
        </authorList>
    </citation>
    <scope>NUCLEOTIDE SEQUENCE [LARGE SCALE GENOMIC DNA]</scope>
    <source>
        <strain evidence="3 4">ATCC 22711</strain>
    </source>
</reference>
<feature type="compositionally biased region" description="Basic and acidic residues" evidence="2">
    <location>
        <begin position="119"/>
        <end position="133"/>
    </location>
</feature>
<name>A0A2T3AYB1_AMORE</name>
<dbReference type="AlphaFoldDB" id="A0A2T3AYB1"/>
<gene>
    <name evidence="3" type="ORF">M430DRAFT_51699</name>
</gene>
<feature type="coiled-coil region" evidence="1">
    <location>
        <begin position="144"/>
        <end position="171"/>
    </location>
</feature>
<dbReference type="RefSeq" id="XP_024719656.1">
    <property type="nucleotide sequence ID" value="XM_024868244.1"/>
</dbReference>
<feature type="compositionally biased region" description="Low complexity" evidence="2">
    <location>
        <begin position="504"/>
        <end position="519"/>
    </location>
</feature>
<feature type="compositionally biased region" description="Basic residues" evidence="2">
    <location>
        <begin position="233"/>
        <end position="242"/>
    </location>
</feature>
<feature type="compositionally biased region" description="Basic and acidic residues" evidence="2">
    <location>
        <begin position="220"/>
        <end position="232"/>
    </location>
</feature>
<feature type="region of interest" description="Disordered" evidence="2">
    <location>
        <begin position="504"/>
        <end position="529"/>
    </location>
</feature>
<dbReference type="CDD" id="cd14688">
    <property type="entry name" value="bZIP_YAP"/>
    <property type="match status" value="1"/>
</dbReference>
<dbReference type="InParanoid" id="A0A2T3AYB1"/>
<dbReference type="Proteomes" id="UP000241818">
    <property type="component" value="Unassembled WGS sequence"/>
</dbReference>